<dbReference type="InterPro" id="IPR029063">
    <property type="entry name" value="SAM-dependent_MTases_sf"/>
</dbReference>
<gene>
    <name evidence="2" type="ORF">PECAL_6P13760</name>
</gene>
<dbReference type="Pfam" id="PF08241">
    <property type="entry name" value="Methyltransf_11"/>
    <property type="match status" value="1"/>
</dbReference>
<feature type="domain" description="Methyltransferase type 11" evidence="1">
    <location>
        <begin position="87"/>
        <end position="177"/>
    </location>
</feature>
<dbReference type="AlphaFoldDB" id="A0A8J2SYF9"/>
<organism evidence="2 3">
    <name type="scientific">Pelagomonas calceolata</name>
    <dbReference type="NCBI Taxonomy" id="35677"/>
    <lineage>
        <taxon>Eukaryota</taxon>
        <taxon>Sar</taxon>
        <taxon>Stramenopiles</taxon>
        <taxon>Ochrophyta</taxon>
        <taxon>Pelagophyceae</taxon>
        <taxon>Pelagomonadales</taxon>
        <taxon>Pelagomonadaceae</taxon>
        <taxon>Pelagomonas</taxon>
    </lineage>
</organism>
<protein>
    <recommendedName>
        <fullName evidence="1">Methyltransferase type 11 domain-containing protein</fullName>
    </recommendedName>
</protein>
<comment type="caution">
    <text evidence="2">The sequence shown here is derived from an EMBL/GenBank/DDBJ whole genome shotgun (WGS) entry which is preliminary data.</text>
</comment>
<dbReference type="GO" id="GO:0008757">
    <property type="term" value="F:S-adenosylmethionine-dependent methyltransferase activity"/>
    <property type="evidence" value="ECO:0007669"/>
    <property type="project" value="InterPro"/>
</dbReference>
<dbReference type="InterPro" id="IPR013216">
    <property type="entry name" value="Methyltransf_11"/>
</dbReference>
<dbReference type="Gene3D" id="3.40.50.150">
    <property type="entry name" value="Vaccinia Virus protein VP39"/>
    <property type="match status" value="1"/>
</dbReference>
<accession>A0A8J2SYF9</accession>
<proteinExistence type="predicted"/>
<dbReference type="Proteomes" id="UP000789595">
    <property type="component" value="Unassembled WGS sequence"/>
</dbReference>
<sequence length="319" mass="34837">MLLRNLTITRCNWKAPIALPEKLAERRAAFLARATGPQLKRLCQKPQLSDRDAALLDVWRRLAPRHAVARRVITDIGIEPANALVVGAGAATVAALPSFTKCTMVEATPEREAAAQQLLDDPGIEYLSNLAAVATREPSPEQVFDFVIATDHFVNCDDPETHLAVLWGCVAENGLLALIERESTPIREARSRLMSEGTPLEPSTSELLPQCFAEPLAGPPPRSTRKADAGTALKRRAQRVEKFASCVVRRGGGVEGGRRRRAIVTATPLKRAGHVVVDARDDLGAERRLTLSRARLREAGTPFKDARRLTIGSVLSWDE</sequence>
<name>A0A8J2SYF9_9STRA</name>
<evidence type="ECO:0000313" key="3">
    <source>
        <dbReference type="Proteomes" id="UP000789595"/>
    </source>
</evidence>
<dbReference type="SUPFAM" id="SSF53335">
    <property type="entry name" value="S-adenosyl-L-methionine-dependent methyltransferases"/>
    <property type="match status" value="1"/>
</dbReference>
<keyword evidence="3" id="KW-1185">Reference proteome</keyword>
<dbReference type="EMBL" id="CAKKNE010000006">
    <property type="protein sequence ID" value="CAH0379742.1"/>
    <property type="molecule type" value="Genomic_DNA"/>
</dbReference>
<evidence type="ECO:0000313" key="2">
    <source>
        <dbReference type="EMBL" id="CAH0379742.1"/>
    </source>
</evidence>
<evidence type="ECO:0000259" key="1">
    <source>
        <dbReference type="Pfam" id="PF08241"/>
    </source>
</evidence>
<reference evidence="2" key="1">
    <citation type="submission" date="2021-11" db="EMBL/GenBank/DDBJ databases">
        <authorList>
            <consortium name="Genoscope - CEA"/>
            <person name="William W."/>
        </authorList>
    </citation>
    <scope>NUCLEOTIDE SEQUENCE</scope>
</reference>